<dbReference type="Proteomes" id="UP000193411">
    <property type="component" value="Unassembled WGS sequence"/>
</dbReference>
<evidence type="ECO:0000256" key="8">
    <source>
        <dbReference type="ARBA" id="ARBA00022697"/>
    </source>
</evidence>
<comment type="caution">
    <text evidence="15">The sequence shown here is derived from an EMBL/GenBank/DDBJ whole genome shotgun (WGS) entry which is preliminary data.</text>
</comment>
<dbReference type="FunFam" id="3.30.360.10:FF:000006">
    <property type="entry name" value="Bifunctional aspartokinase/homoserine dehydrogenase"/>
    <property type="match status" value="1"/>
</dbReference>
<keyword evidence="16" id="KW-1185">Reference proteome</keyword>
<keyword evidence="8" id="KW-0791">Threonine biosynthesis</keyword>
<dbReference type="EMBL" id="MCFL01000048">
    <property type="protein sequence ID" value="ORZ32275.1"/>
    <property type="molecule type" value="Genomic_DNA"/>
</dbReference>
<evidence type="ECO:0000256" key="3">
    <source>
        <dbReference type="ARBA" id="ARBA00005062"/>
    </source>
</evidence>
<evidence type="ECO:0000256" key="13">
    <source>
        <dbReference type="ARBA" id="ARBA00059589"/>
    </source>
</evidence>
<dbReference type="GO" id="GO:0009086">
    <property type="term" value="P:methionine biosynthetic process"/>
    <property type="evidence" value="ECO:0007669"/>
    <property type="project" value="UniProtKB-KW"/>
</dbReference>
<comment type="function">
    <text evidence="13">Catalyzes the conversion of L-aspartate-beta-semialdehyde (L-Asa) to L-homoserine (L-Hse), the third step in the biosynthesis of amino acids that derive from aspartate (the aspartate family of amino acids), including methioinine and threonine, the latter of which is a precursor to isoleucine; production of homoserine leads to a branch-point in the pathway as it can either be O-phosphorylated for processing to threonine, or O-acylated for processing to methionine.</text>
</comment>
<comment type="pathway">
    <text evidence="2">Amino-acid biosynthesis; L-threonine biosynthesis; L-threonine from L-aspartate: step 3/5.</text>
</comment>
<evidence type="ECO:0000313" key="15">
    <source>
        <dbReference type="EMBL" id="ORZ32275.1"/>
    </source>
</evidence>
<feature type="domain" description="Homoserine dehydrogenase catalytic" evidence="14">
    <location>
        <begin position="139"/>
        <end position="303"/>
    </location>
</feature>
<dbReference type="InterPro" id="IPR036291">
    <property type="entry name" value="NAD(P)-bd_dom_sf"/>
</dbReference>
<keyword evidence="11" id="KW-0486">Methionine biosynthesis</keyword>
<dbReference type="GO" id="GO:0009088">
    <property type="term" value="P:threonine biosynthetic process"/>
    <property type="evidence" value="ECO:0007669"/>
    <property type="project" value="UniProtKB-UniPathway"/>
</dbReference>
<dbReference type="UniPathway" id="UPA00050">
    <property type="reaction ID" value="UER00063"/>
</dbReference>
<evidence type="ECO:0000256" key="1">
    <source>
        <dbReference type="ARBA" id="ARBA00001920"/>
    </source>
</evidence>
<keyword evidence="7" id="KW-0028">Amino-acid biosynthesis</keyword>
<dbReference type="SUPFAM" id="SSF55347">
    <property type="entry name" value="Glyceraldehyde-3-phosphate dehydrogenase-like, C-terminal domain"/>
    <property type="match status" value="1"/>
</dbReference>
<dbReference type="SUPFAM" id="SSF51735">
    <property type="entry name" value="NAD(P)-binding Rossmann-fold domains"/>
    <property type="match status" value="1"/>
</dbReference>
<gene>
    <name evidence="15" type="ORF">BCR44DRAFT_1493603</name>
</gene>
<evidence type="ECO:0000313" key="16">
    <source>
        <dbReference type="Proteomes" id="UP000193411"/>
    </source>
</evidence>
<dbReference type="PANTHER" id="PTHR43070:SF5">
    <property type="entry name" value="HOMOSERINE DEHYDROGENASE"/>
    <property type="match status" value="1"/>
</dbReference>
<comment type="similarity">
    <text evidence="4">Belongs to the homoserine dehydrogenase family.</text>
</comment>
<evidence type="ECO:0000256" key="7">
    <source>
        <dbReference type="ARBA" id="ARBA00022605"/>
    </source>
</evidence>
<comment type="catalytic activity">
    <reaction evidence="12">
        <text>L-homoserine + NADP(+) = L-aspartate 4-semialdehyde + NADPH + H(+)</text>
        <dbReference type="Rhea" id="RHEA:15761"/>
        <dbReference type="ChEBI" id="CHEBI:15378"/>
        <dbReference type="ChEBI" id="CHEBI:57476"/>
        <dbReference type="ChEBI" id="CHEBI:57783"/>
        <dbReference type="ChEBI" id="CHEBI:58349"/>
        <dbReference type="ChEBI" id="CHEBI:537519"/>
        <dbReference type="EC" id="1.1.1.3"/>
    </reaction>
    <physiologicalReaction direction="right-to-left" evidence="12">
        <dbReference type="Rhea" id="RHEA:15763"/>
    </physiologicalReaction>
</comment>
<evidence type="ECO:0000256" key="6">
    <source>
        <dbReference type="ARBA" id="ARBA00013376"/>
    </source>
</evidence>
<dbReference type="PANTHER" id="PTHR43070">
    <property type="match status" value="1"/>
</dbReference>
<evidence type="ECO:0000259" key="14">
    <source>
        <dbReference type="Pfam" id="PF00742"/>
    </source>
</evidence>
<evidence type="ECO:0000256" key="5">
    <source>
        <dbReference type="ARBA" id="ARBA00013213"/>
    </source>
</evidence>
<comment type="pathway">
    <text evidence="3">Amino-acid biosynthesis; L-methionine biosynthesis via de novo pathway; L-homoserine from L-aspartate: step 3/3.</text>
</comment>
<name>A0A1Y2HCN2_9FUNG</name>
<comment type="cofactor">
    <cofactor evidence="1">
        <name>a metal cation</name>
        <dbReference type="ChEBI" id="CHEBI:25213"/>
    </cofactor>
</comment>
<dbReference type="EC" id="1.1.1.3" evidence="5"/>
<dbReference type="Gene3D" id="3.40.50.720">
    <property type="entry name" value="NAD(P)-binding Rossmann-like Domain"/>
    <property type="match status" value="1"/>
</dbReference>
<dbReference type="Pfam" id="PF00742">
    <property type="entry name" value="Homoserine_dh"/>
    <property type="match status" value="1"/>
</dbReference>
<evidence type="ECO:0000256" key="4">
    <source>
        <dbReference type="ARBA" id="ARBA00006753"/>
    </source>
</evidence>
<accession>A0A1Y2HCN2</accession>
<evidence type="ECO:0000256" key="11">
    <source>
        <dbReference type="ARBA" id="ARBA00023167"/>
    </source>
</evidence>
<keyword evidence="9" id="KW-0521">NADP</keyword>
<dbReference type="OrthoDB" id="67851at2759"/>
<dbReference type="GO" id="GO:0004412">
    <property type="term" value="F:homoserine dehydrogenase activity"/>
    <property type="evidence" value="ECO:0007669"/>
    <property type="project" value="UniProtKB-EC"/>
</dbReference>
<dbReference type="UniPathway" id="UPA00051">
    <property type="reaction ID" value="UER00465"/>
</dbReference>
<dbReference type="GO" id="GO:0009090">
    <property type="term" value="P:homoserine biosynthetic process"/>
    <property type="evidence" value="ECO:0007669"/>
    <property type="project" value="TreeGrafter"/>
</dbReference>
<dbReference type="Gene3D" id="3.30.360.10">
    <property type="entry name" value="Dihydrodipicolinate Reductase, domain 2"/>
    <property type="match status" value="1"/>
</dbReference>
<dbReference type="AlphaFoldDB" id="A0A1Y2HCN2"/>
<evidence type="ECO:0000256" key="9">
    <source>
        <dbReference type="ARBA" id="ARBA00022857"/>
    </source>
</evidence>
<dbReference type="InterPro" id="IPR011147">
    <property type="entry name" value="Bifunc_Aspkin/hSer_DH"/>
</dbReference>
<protein>
    <recommendedName>
        <fullName evidence="6">Homoserine dehydrogenase</fullName>
        <ecNumber evidence="5">1.1.1.3</ecNumber>
    </recommendedName>
</protein>
<dbReference type="InterPro" id="IPR001342">
    <property type="entry name" value="HDH_cat"/>
</dbReference>
<organism evidence="15 16">
    <name type="scientific">Catenaria anguillulae PL171</name>
    <dbReference type="NCBI Taxonomy" id="765915"/>
    <lineage>
        <taxon>Eukaryota</taxon>
        <taxon>Fungi</taxon>
        <taxon>Fungi incertae sedis</taxon>
        <taxon>Blastocladiomycota</taxon>
        <taxon>Blastocladiomycetes</taxon>
        <taxon>Blastocladiales</taxon>
        <taxon>Catenariaceae</taxon>
        <taxon>Catenaria</taxon>
    </lineage>
</organism>
<keyword evidence="10" id="KW-0560">Oxidoreductase</keyword>
<sequence>MSAHAKPITHIALIGPGLVGTAVLRQLTASPSLASRFCIVAIANSKLMALGTTLSPESGLPLTQANAQPGFSASADLYNAIRASARAPTGTAAPSAGTAGLVYHESTVGAGLPLLSTISDLMRTGDDIVALKACSFARGNDTFSAIVAKAKSLGYTEPDPREDCNGQDVGRKVLILARAAGVPANLFSLATLPIHNLVPEPLRALASADEFMRALPAFDDQFTQLNAKAKANGAVLRYVGFVDVKANKAGVELREVALDHPLAGLRGADNLVRIVTRRFPNGIVVQGAGAGDEVTAFGVVADLERVHWQQ</sequence>
<proteinExistence type="inferred from homology"/>
<reference evidence="15 16" key="1">
    <citation type="submission" date="2016-07" db="EMBL/GenBank/DDBJ databases">
        <title>Pervasive Adenine N6-methylation of Active Genes in Fungi.</title>
        <authorList>
            <consortium name="DOE Joint Genome Institute"/>
            <person name="Mondo S.J."/>
            <person name="Dannebaum R.O."/>
            <person name="Kuo R.C."/>
            <person name="Labutti K."/>
            <person name="Haridas S."/>
            <person name="Kuo A."/>
            <person name="Salamov A."/>
            <person name="Ahrendt S.R."/>
            <person name="Lipzen A."/>
            <person name="Sullivan W."/>
            <person name="Andreopoulos W.B."/>
            <person name="Clum A."/>
            <person name="Lindquist E."/>
            <person name="Daum C."/>
            <person name="Ramamoorthy G.K."/>
            <person name="Gryganskyi A."/>
            <person name="Culley D."/>
            <person name="Magnuson J.K."/>
            <person name="James T.Y."/>
            <person name="O'Malley M.A."/>
            <person name="Stajich J.E."/>
            <person name="Spatafora J.W."/>
            <person name="Visel A."/>
            <person name="Grigoriev I.V."/>
        </authorList>
    </citation>
    <scope>NUCLEOTIDE SEQUENCE [LARGE SCALE GENOMIC DNA]</scope>
    <source>
        <strain evidence="15 16">PL171</strain>
    </source>
</reference>
<evidence type="ECO:0000256" key="2">
    <source>
        <dbReference type="ARBA" id="ARBA00005056"/>
    </source>
</evidence>
<dbReference type="STRING" id="765915.A0A1Y2HCN2"/>
<evidence type="ECO:0000256" key="10">
    <source>
        <dbReference type="ARBA" id="ARBA00023002"/>
    </source>
</evidence>
<evidence type="ECO:0000256" key="12">
    <source>
        <dbReference type="ARBA" id="ARBA00048841"/>
    </source>
</evidence>